<dbReference type="Proteomes" id="UP001396898">
    <property type="component" value="Unassembled WGS sequence"/>
</dbReference>
<feature type="transmembrane region" description="Helical" evidence="1">
    <location>
        <begin position="403"/>
        <end position="423"/>
    </location>
</feature>
<evidence type="ECO:0000256" key="1">
    <source>
        <dbReference type="SAM" id="Phobius"/>
    </source>
</evidence>
<keyword evidence="1" id="KW-0472">Membrane</keyword>
<comment type="caution">
    <text evidence="3">The sequence shown here is derived from an EMBL/GenBank/DDBJ whole genome shotgun (WGS) entry which is preliminary data.</text>
</comment>
<feature type="transmembrane region" description="Helical" evidence="1">
    <location>
        <begin position="319"/>
        <end position="342"/>
    </location>
</feature>
<feature type="transmembrane region" description="Helical" evidence="1">
    <location>
        <begin position="215"/>
        <end position="236"/>
    </location>
</feature>
<evidence type="ECO:0000256" key="2">
    <source>
        <dbReference type="SAM" id="SignalP"/>
    </source>
</evidence>
<feature type="chain" id="PRO_5045515627" description="Integral membrane protein" evidence="2">
    <location>
        <begin position="25"/>
        <end position="472"/>
    </location>
</feature>
<accession>A0ABR1R4A6</accession>
<feature type="transmembrane region" description="Helical" evidence="1">
    <location>
        <begin position="173"/>
        <end position="195"/>
    </location>
</feature>
<keyword evidence="1" id="KW-0812">Transmembrane</keyword>
<feature type="signal peptide" evidence="2">
    <location>
        <begin position="1"/>
        <end position="24"/>
    </location>
</feature>
<evidence type="ECO:0000313" key="3">
    <source>
        <dbReference type="EMBL" id="KAK7998994.1"/>
    </source>
</evidence>
<keyword evidence="4" id="KW-1185">Reference proteome</keyword>
<reference evidence="3 4" key="1">
    <citation type="submission" date="2023-01" db="EMBL/GenBank/DDBJ databases">
        <title>Analysis of 21 Apiospora genomes using comparative genomics revels a genus with tremendous synthesis potential of carbohydrate active enzymes and secondary metabolites.</title>
        <authorList>
            <person name="Sorensen T."/>
        </authorList>
    </citation>
    <scope>NUCLEOTIDE SEQUENCE [LARGE SCALE GENOMIC DNA]</scope>
    <source>
        <strain evidence="3 4">CBS 20057</strain>
    </source>
</reference>
<feature type="transmembrane region" description="Helical" evidence="1">
    <location>
        <begin position="374"/>
        <end position="391"/>
    </location>
</feature>
<dbReference type="EMBL" id="JAQQWI010000019">
    <property type="protein sequence ID" value="KAK7998994.1"/>
    <property type="molecule type" value="Genomic_DNA"/>
</dbReference>
<sequence length="472" mass="53599">MGGSLRRGPTLFAFLLFSPILCSSRNPKTDAPACRARTDFVKRLTPPHFDPKQNCADLNYILQAVNKDNKYDFCSADREHVLGYIREAFRPALGGTKKMPHDCEIEQWWFEGHYPRSPVAFCKNATAIAATRDKQIRFNLTRAQPFFNVVHAPRSLCHNLLRQDLETIGNPDVAGPGVMASYLTQLLLCAFFSVFHRHHRHRGLGLRRRAERSFAAFYTTTMIMALSIAVASAVVFAEKRAAPSSIRSDLRFPNIYEYRLLTLAPAFAVLPVLVAHTLYCERRLRQPEREPQSLRKRSWPVPLGRLHHHSRRRRIKVPVLTRVLTSLVCFLCIVVVWVIWVVGEQGRKSPVRFDFGHGMNIRVSGFLYTQAGDYTLAVACLTTIFPLLGMFSLRIPGRARVGLWFRVACLLLALVEWIMLMFIRTKAVEDGQGHTSETEIGFGQILALFTWVPVSFILTFGVEFPGVDDVKI</sequence>
<proteinExistence type="predicted"/>
<keyword evidence="2" id="KW-0732">Signal</keyword>
<protein>
    <recommendedName>
        <fullName evidence="5">Integral membrane protein</fullName>
    </recommendedName>
</protein>
<organism evidence="3 4">
    <name type="scientific">Apiospora marii</name>
    <dbReference type="NCBI Taxonomy" id="335849"/>
    <lineage>
        <taxon>Eukaryota</taxon>
        <taxon>Fungi</taxon>
        <taxon>Dikarya</taxon>
        <taxon>Ascomycota</taxon>
        <taxon>Pezizomycotina</taxon>
        <taxon>Sordariomycetes</taxon>
        <taxon>Xylariomycetidae</taxon>
        <taxon>Amphisphaeriales</taxon>
        <taxon>Apiosporaceae</taxon>
        <taxon>Apiospora</taxon>
    </lineage>
</organism>
<gene>
    <name evidence="3" type="ORF">PG991_014669</name>
</gene>
<keyword evidence="1" id="KW-1133">Transmembrane helix</keyword>
<feature type="transmembrane region" description="Helical" evidence="1">
    <location>
        <begin position="443"/>
        <end position="462"/>
    </location>
</feature>
<feature type="transmembrane region" description="Helical" evidence="1">
    <location>
        <begin position="256"/>
        <end position="279"/>
    </location>
</feature>
<evidence type="ECO:0008006" key="5">
    <source>
        <dbReference type="Google" id="ProtNLM"/>
    </source>
</evidence>
<evidence type="ECO:0000313" key="4">
    <source>
        <dbReference type="Proteomes" id="UP001396898"/>
    </source>
</evidence>
<name>A0ABR1R4A6_9PEZI</name>